<name>A0A815JZH9_9BILA</name>
<keyword evidence="10" id="KW-1185">Reference proteome</keyword>
<dbReference type="AlphaFoldDB" id="A0A815JZH9"/>
<evidence type="ECO:0000256" key="4">
    <source>
        <dbReference type="SAM" id="Coils"/>
    </source>
</evidence>
<gene>
    <name evidence="7" type="ORF">GPM918_LOCUS32562</name>
    <name evidence="6" type="ORF">OVA965_LOCUS23565</name>
    <name evidence="9" type="ORF">SRO942_LOCUS33230</name>
    <name evidence="8" type="ORF">TMI583_LOCUS24284</name>
</gene>
<dbReference type="EMBL" id="CAJNOQ010016702">
    <property type="protein sequence ID" value="CAF1386024.1"/>
    <property type="molecule type" value="Genomic_DNA"/>
</dbReference>
<evidence type="ECO:0000256" key="5">
    <source>
        <dbReference type="SAM" id="MobiDB-lite"/>
    </source>
</evidence>
<dbReference type="Proteomes" id="UP000677228">
    <property type="component" value="Unassembled WGS sequence"/>
</dbReference>
<dbReference type="PANTHER" id="PTHR31183">
    <property type="entry name" value="TRICHOPLEIN KERATIN FILAMENT-BINDING PROTEIN FAMILY MEMBER"/>
    <property type="match status" value="1"/>
</dbReference>
<dbReference type="EMBL" id="CAJOBA010035325">
    <property type="protein sequence ID" value="CAF4002581.1"/>
    <property type="molecule type" value="Genomic_DNA"/>
</dbReference>
<protein>
    <recommendedName>
        <fullName evidence="11">Trichohyalin-plectin-homology domain-containing protein</fullName>
    </recommendedName>
</protein>
<evidence type="ECO:0000256" key="1">
    <source>
        <dbReference type="ARBA" id="ARBA00004138"/>
    </source>
</evidence>
<dbReference type="PANTHER" id="PTHR31183:SF1">
    <property type="entry name" value="CILIA- AND FLAGELLA-ASSOCIATED PROTEIN 53"/>
    <property type="match status" value="1"/>
</dbReference>
<accession>A0A815JZH9</accession>
<feature type="coiled-coil region" evidence="4">
    <location>
        <begin position="391"/>
        <end position="425"/>
    </location>
</feature>
<reference evidence="7" key="1">
    <citation type="submission" date="2021-02" db="EMBL/GenBank/DDBJ databases">
        <authorList>
            <person name="Nowell W R."/>
        </authorList>
    </citation>
    <scope>NUCLEOTIDE SEQUENCE</scope>
</reference>
<proteinExistence type="predicted"/>
<keyword evidence="4" id="KW-0175">Coiled coil</keyword>
<dbReference type="OrthoDB" id="75950at2759"/>
<comment type="caution">
    <text evidence="7">The sequence shown here is derived from an EMBL/GenBank/DDBJ whole genome shotgun (WGS) entry which is preliminary data.</text>
</comment>
<dbReference type="Proteomes" id="UP000663829">
    <property type="component" value="Unassembled WGS sequence"/>
</dbReference>
<evidence type="ECO:0000313" key="7">
    <source>
        <dbReference type="EMBL" id="CAF1386024.1"/>
    </source>
</evidence>
<evidence type="ECO:0000313" key="8">
    <source>
        <dbReference type="EMBL" id="CAF4002581.1"/>
    </source>
</evidence>
<evidence type="ECO:0000313" key="10">
    <source>
        <dbReference type="Proteomes" id="UP000663829"/>
    </source>
</evidence>
<evidence type="ECO:0008006" key="11">
    <source>
        <dbReference type="Google" id="ProtNLM"/>
    </source>
</evidence>
<dbReference type="InterPro" id="IPR043596">
    <property type="entry name" value="CFAP53/TCHP"/>
</dbReference>
<organism evidence="7 10">
    <name type="scientific">Didymodactylos carnosus</name>
    <dbReference type="NCBI Taxonomy" id="1234261"/>
    <lineage>
        <taxon>Eukaryota</taxon>
        <taxon>Metazoa</taxon>
        <taxon>Spiralia</taxon>
        <taxon>Gnathifera</taxon>
        <taxon>Rotifera</taxon>
        <taxon>Eurotatoria</taxon>
        <taxon>Bdelloidea</taxon>
        <taxon>Philodinida</taxon>
        <taxon>Philodinidae</taxon>
        <taxon>Didymodactylos</taxon>
    </lineage>
</organism>
<dbReference type="Proteomes" id="UP000682733">
    <property type="component" value="Unassembled WGS sequence"/>
</dbReference>
<dbReference type="GO" id="GO:0005929">
    <property type="term" value="C:cilium"/>
    <property type="evidence" value="ECO:0007669"/>
    <property type="project" value="UniProtKB-SubCell"/>
</dbReference>
<dbReference type="EMBL" id="CAJNOK010013797">
    <property type="protein sequence ID" value="CAF1192241.1"/>
    <property type="molecule type" value="Genomic_DNA"/>
</dbReference>
<evidence type="ECO:0000313" key="6">
    <source>
        <dbReference type="EMBL" id="CAF1192241.1"/>
    </source>
</evidence>
<feature type="coiled-coil region" evidence="4">
    <location>
        <begin position="80"/>
        <end position="151"/>
    </location>
</feature>
<evidence type="ECO:0000256" key="3">
    <source>
        <dbReference type="ARBA" id="ARBA00023273"/>
    </source>
</evidence>
<keyword evidence="3" id="KW-0966">Cell projection</keyword>
<comment type="subcellular location">
    <subcellularLocation>
        <location evidence="1">Cell projection</location>
        <location evidence="1">Cilium</location>
    </subcellularLocation>
</comment>
<evidence type="ECO:0000256" key="2">
    <source>
        <dbReference type="ARBA" id="ARBA00023069"/>
    </source>
</evidence>
<dbReference type="EMBL" id="CAJOBC010082102">
    <property type="protein sequence ID" value="CAF4281011.1"/>
    <property type="molecule type" value="Genomic_DNA"/>
</dbReference>
<dbReference type="Proteomes" id="UP000681722">
    <property type="component" value="Unassembled WGS sequence"/>
</dbReference>
<evidence type="ECO:0000313" key="9">
    <source>
        <dbReference type="EMBL" id="CAF4281011.1"/>
    </source>
</evidence>
<feature type="region of interest" description="Disordered" evidence="5">
    <location>
        <begin position="239"/>
        <end position="267"/>
    </location>
</feature>
<sequence length="547" mass="66288">MATGAYYPPLRIRDIPGPQPGQFGLLERPYRPHKNIVMQNREIENTRLAFDRQNRAAKLELNKIEFDELSSGKAFYAEVRREVQRRLNHSNHQLEERRERLRGLLSSEEAQYLQEGAESKETLAQRISKMRQKAKQIREQKENDHQRIVQEKLDQRFRRDCAELRELQSKDLNYELGNEHLWQMKEKIDKQQERKKEDEFFTQLWYNDIAAKKSREERDAEQARLRSQNMSHIIQQQMQAADSEKNELKSKRKEHSEAAKEEKVNEYQEKLRKQDELRKSLDTVLRTKQNIQQRKTQEELALEQKLLEETQNVTKSDEDQKLKRMVELREEGKRYREYLDQRQQDEKRKEFELEKVLHQELEKQHAKRVETIRAERSKRETLLQQVIVGRQQQLEERMRRKEDAKQEFNWEKENMKNVVEQAKQEEAERLTKNKMKQMTYRQNLLGQLDYEKRRQEEELYENQCEYMEGMKTEEDYQRKLTHELENAGISHQHPVRKWYSAKMGNTYKSEKPPMDDYFRTKDDLFCPSQPVKLNLPTKLLPVPIVYH</sequence>
<keyword evidence="2" id="KW-0969">Cilium</keyword>
<feature type="compositionally biased region" description="Basic and acidic residues" evidence="5">
    <location>
        <begin position="242"/>
        <end position="267"/>
    </location>
</feature>